<feature type="region of interest" description="Disordered" evidence="1">
    <location>
        <begin position="1"/>
        <end position="28"/>
    </location>
</feature>
<proteinExistence type="predicted"/>
<feature type="domain" description="HTH cro/C1-type" evidence="2">
    <location>
        <begin position="34"/>
        <end position="89"/>
    </location>
</feature>
<evidence type="ECO:0000313" key="3">
    <source>
        <dbReference type="EMBL" id="MBT0771643.1"/>
    </source>
</evidence>
<comment type="caution">
    <text evidence="3">The sequence shown here is derived from an EMBL/GenBank/DDBJ whole genome shotgun (WGS) entry which is preliminary data.</text>
</comment>
<dbReference type="InterPro" id="IPR001387">
    <property type="entry name" value="Cro/C1-type_HTH"/>
</dbReference>
<sequence length="217" mass="22825">MHAVSGERPGDTHTGPGQGVGRDTAAAHQRLARELCRLRAASSKSLKELEPELHVSDSSLSRYLSGRAVPPWTVVARLARLVGREPGGSCDGFPTLEAAGQTPVQGVTPARPQGDDHEPTVTLVTGAVDGRPSIWAEITGAQAGDRVWIDWSDTEGVSHTRCGPFGVTPPDGVSRAAEVVAGRWFRACGDTPRAVAGSPRNACTDWDPVVSRRSPPG</sequence>
<protein>
    <submittedName>
        <fullName evidence="3">Helix-turn-helix domain-containing protein</fullName>
    </submittedName>
</protein>
<evidence type="ECO:0000259" key="2">
    <source>
        <dbReference type="SMART" id="SM00530"/>
    </source>
</evidence>
<dbReference type="EMBL" id="JAHBAY010000009">
    <property type="protein sequence ID" value="MBT0771643.1"/>
    <property type="molecule type" value="Genomic_DNA"/>
</dbReference>
<accession>A0ABS5TNL6</accession>
<dbReference type="Proteomes" id="UP001197247">
    <property type="component" value="Unassembled WGS sequence"/>
</dbReference>
<name>A0ABS5TNL6_9ACTN</name>
<evidence type="ECO:0000256" key="1">
    <source>
        <dbReference type="SAM" id="MobiDB-lite"/>
    </source>
</evidence>
<reference evidence="3 4" key="1">
    <citation type="submission" date="2021-05" db="EMBL/GenBank/DDBJ databases">
        <title>Kineosporia and Streptomyces sp. nov. two new marine actinobacteria isolated from Coral.</title>
        <authorList>
            <person name="Buangrab K."/>
            <person name="Sutthacheep M."/>
            <person name="Yeemin T."/>
            <person name="Harunari E."/>
            <person name="Igarashi Y."/>
            <person name="Kanchanasin P."/>
            <person name="Tanasupawat S."/>
            <person name="Phongsopitanun W."/>
        </authorList>
    </citation>
    <scope>NUCLEOTIDE SEQUENCE [LARGE SCALE GENOMIC DNA]</scope>
    <source>
        <strain evidence="3 4">J2-2</strain>
    </source>
</reference>
<keyword evidence="4" id="KW-1185">Reference proteome</keyword>
<gene>
    <name evidence="3" type="ORF">KIH74_22075</name>
</gene>
<evidence type="ECO:0000313" key="4">
    <source>
        <dbReference type="Proteomes" id="UP001197247"/>
    </source>
</evidence>
<dbReference type="CDD" id="cd00093">
    <property type="entry name" value="HTH_XRE"/>
    <property type="match status" value="1"/>
</dbReference>
<feature type="region of interest" description="Disordered" evidence="1">
    <location>
        <begin position="193"/>
        <end position="217"/>
    </location>
</feature>
<dbReference type="InterPro" id="IPR010982">
    <property type="entry name" value="Lambda_DNA-bd_dom_sf"/>
</dbReference>
<dbReference type="SMART" id="SM00530">
    <property type="entry name" value="HTH_XRE"/>
    <property type="match status" value="1"/>
</dbReference>
<dbReference type="Gene3D" id="1.10.260.40">
    <property type="entry name" value="lambda repressor-like DNA-binding domains"/>
    <property type="match status" value="1"/>
</dbReference>
<dbReference type="Pfam" id="PF13560">
    <property type="entry name" value="HTH_31"/>
    <property type="match status" value="1"/>
</dbReference>
<organism evidence="3 4">
    <name type="scientific">Kineosporia corallincola</name>
    <dbReference type="NCBI Taxonomy" id="2835133"/>
    <lineage>
        <taxon>Bacteria</taxon>
        <taxon>Bacillati</taxon>
        <taxon>Actinomycetota</taxon>
        <taxon>Actinomycetes</taxon>
        <taxon>Kineosporiales</taxon>
        <taxon>Kineosporiaceae</taxon>
        <taxon>Kineosporia</taxon>
    </lineage>
</organism>
<dbReference type="RefSeq" id="WP_214158008.1">
    <property type="nucleotide sequence ID" value="NZ_JAHBAY010000009.1"/>
</dbReference>
<dbReference type="SUPFAM" id="SSF47413">
    <property type="entry name" value="lambda repressor-like DNA-binding domains"/>
    <property type="match status" value="1"/>
</dbReference>